<evidence type="ECO:0000256" key="9">
    <source>
        <dbReference type="ARBA" id="ARBA00023204"/>
    </source>
</evidence>
<comment type="catalytic activity">
    <reaction evidence="10">
        <text>8-oxo-dGTP + H2O = 8-oxo-dGMP + diphosphate + H(+)</text>
        <dbReference type="Rhea" id="RHEA:31575"/>
        <dbReference type="ChEBI" id="CHEBI:15377"/>
        <dbReference type="ChEBI" id="CHEBI:15378"/>
        <dbReference type="ChEBI" id="CHEBI:33019"/>
        <dbReference type="ChEBI" id="CHEBI:63224"/>
        <dbReference type="ChEBI" id="CHEBI:77896"/>
        <dbReference type="EC" id="3.6.1.55"/>
    </reaction>
</comment>
<evidence type="ECO:0000256" key="4">
    <source>
        <dbReference type="ARBA" id="ARBA00022705"/>
    </source>
</evidence>
<dbReference type="InterPro" id="IPR020476">
    <property type="entry name" value="Nudix_hydrolase"/>
</dbReference>
<evidence type="ECO:0000256" key="10">
    <source>
        <dbReference type="ARBA" id="ARBA00035861"/>
    </source>
</evidence>
<protein>
    <recommendedName>
        <fullName evidence="13">8-oxo-dGTP diphosphatase</fullName>
        <ecNumber evidence="12">3.6.1.55</ecNumber>
    </recommendedName>
    <alternativeName>
        <fullName evidence="16">7,8-dihydro-8-oxoguanine-triphosphatase</fullName>
    </alternativeName>
    <alternativeName>
        <fullName evidence="15">Mutator protein MutT</fullName>
    </alternativeName>
    <alternativeName>
        <fullName evidence="14">dGTP pyrophosphohydrolase</fullName>
    </alternativeName>
</protein>
<dbReference type="STRING" id="1560234.SP90_08525"/>
<gene>
    <name evidence="18" type="ORF">SP90_08525</name>
</gene>
<evidence type="ECO:0000256" key="12">
    <source>
        <dbReference type="ARBA" id="ARBA00038905"/>
    </source>
</evidence>
<evidence type="ECO:0000256" key="5">
    <source>
        <dbReference type="ARBA" id="ARBA00022723"/>
    </source>
</evidence>
<evidence type="ECO:0000256" key="13">
    <source>
        <dbReference type="ARBA" id="ARBA00040794"/>
    </source>
</evidence>
<evidence type="ECO:0000256" key="2">
    <source>
        <dbReference type="ARBA" id="ARBA00005582"/>
    </source>
</evidence>
<dbReference type="GO" id="GO:0046872">
    <property type="term" value="F:metal ion binding"/>
    <property type="evidence" value="ECO:0007669"/>
    <property type="project" value="UniProtKB-KW"/>
</dbReference>
<evidence type="ECO:0000256" key="1">
    <source>
        <dbReference type="ARBA" id="ARBA00001946"/>
    </source>
</evidence>
<keyword evidence="7" id="KW-0378">Hydrolase</keyword>
<keyword evidence="4" id="KW-0235">DNA replication</keyword>
<keyword evidence="5" id="KW-0479">Metal-binding</keyword>
<keyword evidence="6" id="KW-0227">DNA damage</keyword>
<dbReference type="InterPro" id="IPR000086">
    <property type="entry name" value="NUDIX_hydrolase_dom"/>
</dbReference>
<dbReference type="CDD" id="cd03425">
    <property type="entry name" value="NUDIX_MutT_NudA_like"/>
    <property type="match status" value="1"/>
</dbReference>
<keyword evidence="8" id="KW-0460">Magnesium</keyword>
<dbReference type="GO" id="GO:0006260">
    <property type="term" value="P:DNA replication"/>
    <property type="evidence" value="ECO:0007669"/>
    <property type="project" value="UniProtKB-KW"/>
</dbReference>
<organism evidence="18 19">
    <name type="scientific">Halodesulfovibrio spirochaetisodalis</name>
    <dbReference type="NCBI Taxonomy" id="1560234"/>
    <lineage>
        <taxon>Bacteria</taxon>
        <taxon>Pseudomonadati</taxon>
        <taxon>Thermodesulfobacteriota</taxon>
        <taxon>Desulfovibrionia</taxon>
        <taxon>Desulfovibrionales</taxon>
        <taxon>Desulfovibrionaceae</taxon>
        <taxon>Halodesulfovibrio</taxon>
    </lineage>
</organism>
<comment type="catalytic activity">
    <reaction evidence="11">
        <text>8-oxo-GTP + H2O = 8-oxo-GMP + diphosphate + H(+)</text>
        <dbReference type="Rhea" id="RHEA:67616"/>
        <dbReference type="ChEBI" id="CHEBI:15377"/>
        <dbReference type="ChEBI" id="CHEBI:15378"/>
        <dbReference type="ChEBI" id="CHEBI:33019"/>
        <dbReference type="ChEBI" id="CHEBI:143553"/>
        <dbReference type="ChEBI" id="CHEBI:145694"/>
    </reaction>
</comment>
<dbReference type="PRINTS" id="PR00502">
    <property type="entry name" value="NUDIXFAMILY"/>
</dbReference>
<dbReference type="PROSITE" id="PS00893">
    <property type="entry name" value="NUDIX_BOX"/>
    <property type="match status" value="1"/>
</dbReference>
<dbReference type="InterPro" id="IPR029119">
    <property type="entry name" value="MutY_C"/>
</dbReference>
<proteinExistence type="inferred from homology"/>
<accession>A0A1B7XD01</accession>
<evidence type="ECO:0000313" key="18">
    <source>
        <dbReference type="EMBL" id="OBQ51870.1"/>
    </source>
</evidence>
<evidence type="ECO:0000256" key="16">
    <source>
        <dbReference type="ARBA" id="ARBA00042798"/>
    </source>
</evidence>
<name>A0A1B7XD01_9BACT</name>
<feature type="domain" description="Nudix hydrolase" evidence="17">
    <location>
        <begin position="3"/>
        <end position="130"/>
    </location>
</feature>
<dbReference type="GO" id="GO:0006281">
    <property type="term" value="P:DNA repair"/>
    <property type="evidence" value="ECO:0007669"/>
    <property type="project" value="UniProtKB-KW"/>
</dbReference>
<dbReference type="OrthoDB" id="9810648at2"/>
<dbReference type="Pfam" id="PF14815">
    <property type="entry name" value="NUDIX_4"/>
    <property type="match status" value="1"/>
</dbReference>
<evidence type="ECO:0000259" key="17">
    <source>
        <dbReference type="PROSITE" id="PS51462"/>
    </source>
</evidence>
<dbReference type="InterPro" id="IPR020084">
    <property type="entry name" value="NUDIX_hydrolase_CS"/>
</dbReference>
<comment type="caution">
    <text evidence="18">The sequence shown here is derived from an EMBL/GenBank/DDBJ whole genome shotgun (WGS) entry which is preliminary data.</text>
</comment>
<dbReference type="PATRIC" id="fig|1560234.3.peg.528"/>
<dbReference type="Gene3D" id="3.90.79.10">
    <property type="entry name" value="Nucleoside Triphosphate Pyrophosphohydrolase"/>
    <property type="match status" value="1"/>
</dbReference>
<dbReference type="RefSeq" id="WP_066854554.1">
    <property type="nucleotide sequence ID" value="NZ_JXMS01000012.1"/>
</dbReference>
<dbReference type="GO" id="GO:0008413">
    <property type="term" value="F:8-oxo-7,8-dihydroguanosine triphosphate pyrophosphatase activity"/>
    <property type="evidence" value="ECO:0007669"/>
    <property type="project" value="TreeGrafter"/>
</dbReference>
<keyword evidence="3" id="KW-0515">Mutator protein</keyword>
<dbReference type="SUPFAM" id="SSF55811">
    <property type="entry name" value="Nudix"/>
    <property type="match status" value="1"/>
</dbReference>
<dbReference type="PROSITE" id="PS51462">
    <property type="entry name" value="NUDIX"/>
    <property type="match status" value="1"/>
</dbReference>
<evidence type="ECO:0000256" key="7">
    <source>
        <dbReference type="ARBA" id="ARBA00022801"/>
    </source>
</evidence>
<sequence length="130" mass="14803">MKKAITVVAGIVWDNDRYLAARRPDTAPFGGFWEFPGGKIEPEETPDAALVREFQEELDITPTKWEYWQTVTHEYEELIVTLLFFHITSFTGTIAPQEGHTVQWVSPEEACKLTFLEADIPIVQALTTFA</sequence>
<evidence type="ECO:0000256" key="14">
    <source>
        <dbReference type="ARBA" id="ARBA00041592"/>
    </source>
</evidence>
<comment type="cofactor">
    <cofactor evidence="1">
        <name>Mg(2+)</name>
        <dbReference type="ChEBI" id="CHEBI:18420"/>
    </cofactor>
</comment>
<keyword evidence="9" id="KW-0234">DNA repair</keyword>
<evidence type="ECO:0000256" key="6">
    <source>
        <dbReference type="ARBA" id="ARBA00022763"/>
    </source>
</evidence>
<dbReference type="Proteomes" id="UP000091979">
    <property type="component" value="Unassembled WGS sequence"/>
</dbReference>
<dbReference type="GO" id="GO:0035539">
    <property type="term" value="F:8-oxo-7,8-dihydrodeoxyguanosine triphosphate pyrophosphatase activity"/>
    <property type="evidence" value="ECO:0007669"/>
    <property type="project" value="UniProtKB-EC"/>
</dbReference>
<reference evidence="18 19" key="1">
    <citation type="submission" date="2015-01" db="EMBL/GenBank/DDBJ databases">
        <title>Desulfovibrio sp. JC271 draft genome sequence.</title>
        <authorList>
            <person name="Shivani Y."/>
            <person name="Subhash Y."/>
            <person name="Sasikala C."/>
            <person name="Ramana C.V."/>
        </authorList>
    </citation>
    <scope>NUCLEOTIDE SEQUENCE [LARGE SCALE GENOMIC DNA]</scope>
    <source>
        <strain evidence="18 19">JC271</strain>
    </source>
</reference>
<dbReference type="EMBL" id="JXMS01000012">
    <property type="protein sequence ID" value="OBQ51870.1"/>
    <property type="molecule type" value="Genomic_DNA"/>
</dbReference>
<evidence type="ECO:0000256" key="11">
    <source>
        <dbReference type="ARBA" id="ARBA00036904"/>
    </source>
</evidence>
<dbReference type="GO" id="GO:0044716">
    <property type="term" value="F:8-oxo-GDP phosphatase activity"/>
    <property type="evidence" value="ECO:0007669"/>
    <property type="project" value="TreeGrafter"/>
</dbReference>
<evidence type="ECO:0000256" key="8">
    <source>
        <dbReference type="ARBA" id="ARBA00022842"/>
    </source>
</evidence>
<dbReference type="PANTHER" id="PTHR47707:SF1">
    <property type="entry name" value="NUDIX HYDROLASE FAMILY PROTEIN"/>
    <property type="match status" value="1"/>
</dbReference>
<evidence type="ECO:0000256" key="15">
    <source>
        <dbReference type="ARBA" id="ARBA00041979"/>
    </source>
</evidence>
<evidence type="ECO:0000313" key="19">
    <source>
        <dbReference type="Proteomes" id="UP000091979"/>
    </source>
</evidence>
<dbReference type="PANTHER" id="PTHR47707">
    <property type="entry name" value="8-OXO-DGTP DIPHOSPHATASE"/>
    <property type="match status" value="1"/>
</dbReference>
<comment type="similarity">
    <text evidence="2">Belongs to the Nudix hydrolase family.</text>
</comment>
<dbReference type="InterPro" id="IPR047127">
    <property type="entry name" value="MutT-like"/>
</dbReference>
<evidence type="ECO:0000256" key="3">
    <source>
        <dbReference type="ARBA" id="ARBA00022457"/>
    </source>
</evidence>
<dbReference type="GO" id="GO:0044715">
    <property type="term" value="F:8-oxo-dGDP phosphatase activity"/>
    <property type="evidence" value="ECO:0007669"/>
    <property type="project" value="TreeGrafter"/>
</dbReference>
<dbReference type="EC" id="3.6.1.55" evidence="12"/>
<keyword evidence="19" id="KW-1185">Reference proteome</keyword>
<dbReference type="InterPro" id="IPR015797">
    <property type="entry name" value="NUDIX_hydrolase-like_dom_sf"/>
</dbReference>
<dbReference type="AlphaFoldDB" id="A0A1B7XD01"/>